<evidence type="ECO:0000259" key="9">
    <source>
        <dbReference type="PROSITE" id="PS50249"/>
    </source>
</evidence>
<keyword evidence="4" id="KW-0862">Zinc</keyword>
<dbReference type="Gene3D" id="3.10.20.90">
    <property type="entry name" value="Phosphatidylinositol 3-kinase Catalytic Subunit, Chain A, domain 1"/>
    <property type="match status" value="1"/>
</dbReference>
<organism evidence="10">
    <name type="scientific">Xenopus tropicalis</name>
    <name type="common">Western clawed frog</name>
    <name type="synonym">Silurana tropicalis</name>
    <dbReference type="NCBI Taxonomy" id="8364"/>
    <lineage>
        <taxon>Eukaryota</taxon>
        <taxon>Metazoa</taxon>
        <taxon>Chordata</taxon>
        <taxon>Craniata</taxon>
        <taxon>Vertebrata</taxon>
        <taxon>Euteleostomi</taxon>
        <taxon>Amphibia</taxon>
        <taxon>Batrachia</taxon>
        <taxon>Anura</taxon>
        <taxon>Pipoidea</taxon>
        <taxon>Pipidae</taxon>
        <taxon>Xenopodinae</taxon>
        <taxon>Xenopus</taxon>
        <taxon>Silurana</taxon>
    </lineage>
</organism>
<evidence type="ECO:0000256" key="2">
    <source>
        <dbReference type="ARBA" id="ARBA00022723"/>
    </source>
</evidence>
<dbReference type="FunFam" id="3.40.140.10:FF:000012">
    <property type="entry name" value="nuclear protein localization protein 4 homolog"/>
    <property type="match status" value="1"/>
</dbReference>
<dbReference type="FunCoup" id="A0A6I8S174">
    <property type="interactions" value="3894"/>
</dbReference>
<evidence type="ECO:0000256" key="8">
    <source>
        <dbReference type="SAM" id="MobiDB-lite"/>
    </source>
</evidence>
<dbReference type="Bgee" id="ENSXETG00000015038">
    <property type="expression patterns" value="Expressed in heart and 14 other cell types or tissues"/>
</dbReference>
<evidence type="ECO:0000256" key="6">
    <source>
        <dbReference type="ARBA" id="ARBA00074519"/>
    </source>
</evidence>
<feature type="coiled-coil region" evidence="7">
    <location>
        <begin position="677"/>
        <end position="704"/>
    </location>
</feature>
<dbReference type="PROSITE" id="PS50249">
    <property type="entry name" value="MPN"/>
    <property type="match status" value="1"/>
</dbReference>
<dbReference type="Xenbase" id="XB-GENE-958208">
    <property type="gene designation" value="nploc4"/>
</dbReference>
<evidence type="ECO:0000256" key="3">
    <source>
        <dbReference type="ARBA" id="ARBA00022771"/>
    </source>
</evidence>
<keyword evidence="7" id="KW-0175">Coiled coil</keyword>
<dbReference type="CDD" id="cd08061">
    <property type="entry name" value="MPN_NPL4"/>
    <property type="match status" value="1"/>
</dbReference>
<evidence type="ECO:0000256" key="5">
    <source>
        <dbReference type="ARBA" id="ARBA00060618"/>
    </source>
</evidence>
<keyword evidence="2" id="KW-0479">Metal-binding</keyword>
<dbReference type="PANTHER" id="PTHR12710">
    <property type="entry name" value="NUCLEAR PROTEIN LOCALIZATION 4"/>
    <property type="match status" value="1"/>
</dbReference>
<evidence type="ECO:0000256" key="4">
    <source>
        <dbReference type="ARBA" id="ARBA00022833"/>
    </source>
</evidence>
<accession>A0A6I8S174</accession>
<dbReference type="GO" id="GO:0006511">
    <property type="term" value="P:ubiquitin-dependent protein catabolic process"/>
    <property type="evidence" value="ECO:0007669"/>
    <property type="project" value="InterPro"/>
</dbReference>
<dbReference type="AlphaFoldDB" id="A0A6I8S174"/>
<gene>
    <name evidence="10" type="primary">nploc4</name>
</gene>
<dbReference type="InterPro" id="IPR029071">
    <property type="entry name" value="Ubiquitin-like_domsf"/>
</dbReference>
<name>A0A6I8S174_XENTR</name>
<reference evidence="10" key="2">
    <citation type="submission" date="2020-05" db="UniProtKB">
        <authorList>
            <consortium name="Ensembl"/>
        </authorList>
    </citation>
    <scope>IDENTIFICATION</scope>
</reference>
<reference evidence="10" key="1">
    <citation type="journal article" date="2010" name="Science">
        <title>The genome of the Western clawed frog Xenopus tropicalis.</title>
        <authorList>
            <person name="Hellsten U."/>
            <person name="Harland R.M."/>
            <person name="Gilchrist M.J."/>
            <person name="Hendrix D."/>
            <person name="Jurka J."/>
            <person name="Kapitonov V."/>
            <person name="Ovcharenko I."/>
            <person name="Putnam N.H."/>
            <person name="Shu S."/>
            <person name="Taher L."/>
            <person name="Blitz I.L."/>
            <person name="Blumberg B."/>
            <person name="Dichmann D.S."/>
            <person name="Dubchak I."/>
            <person name="Amaya E."/>
            <person name="Detter J.C."/>
            <person name="Fletcher R."/>
            <person name="Gerhard D.S."/>
            <person name="Goodstein D."/>
            <person name="Graves T."/>
            <person name="Grigoriev I.V."/>
            <person name="Grimwood J."/>
            <person name="Kawashima T."/>
            <person name="Lindquist E."/>
            <person name="Lucas S.M."/>
            <person name="Mead P.E."/>
            <person name="Mitros T."/>
            <person name="Ogino H."/>
            <person name="Ohta Y."/>
            <person name="Poliakov A.V."/>
            <person name="Pollet N."/>
            <person name="Robert J."/>
            <person name="Salamov A."/>
            <person name="Sater A.K."/>
            <person name="Schmutz J."/>
            <person name="Terry A."/>
            <person name="Vize P.D."/>
            <person name="Warren W.C."/>
            <person name="Wells D."/>
            <person name="Wills A."/>
            <person name="Wilson R.K."/>
            <person name="Zimmerman L.B."/>
            <person name="Zorn A.M."/>
            <person name="Grainger R."/>
            <person name="Grammer T."/>
            <person name="Khokha M.K."/>
            <person name="Richardson P.M."/>
            <person name="Rokhsar D.S."/>
        </authorList>
    </citation>
    <scope>NUCLEOTIDE SEQUENCE [LARGE SCALE GENOMIC DNA]</scope>
    <source>
        <strain evidence="10">Nigerian</strain>
    </source>
</reference>
<keyword evidence="3" id="KW-0863">Zinc-finger</keyword>
<dbReference type="Pfam" id="PF05020">
    <property type="entry name" value="zf-NPL4"/>
    <property type="match status" value="1"/>
</dbReference>
<feature type="domain" description="MPN" evidence="9">
    <location>
        <begin position="228"/>
        <end position="365"/>
    </location>
</feature>
<comment type="pathway">
    <text evidence="5">Protein degradation; proteasomal ubiquitin-dependent pathway.</text>
</comment>
<evidence type="ECO:0000256" key="7">
    <source>
        <dbReference type="SAM" id="Coils"/>
    </source>
</evidence>
<protein>
    <recommendedName>
        <fullName evidence="6">Nuclear protein localization protein 4 homolog</fullName>
    </recommendedName>
</protein>
<dbReference type="Pfam" id="PF05021">
    <property type="entry name" value="NPL4"/>
    <property type="match status" value="1"/>
</dbReference>
<evidence type="ECO:0000313" key="10">
    <source>
        <dbReference type="Ensembl" id="ENSXETP00000088666"/>
    </source>
</evidence>
<dbReference type="GeneTree" id="ENSGT00390000018731"/>
<proteinExistence type="inferred from homology"/>
<dbReference type="InterPro" id="IPR024682">
    <property type="entry name" value="Npl4_Ub-like_dom"/>
</dbReference>
<dbReference type="PANTHER" id="PTHR12710:SF0">
    <property type="entry name" value="NUCLEAR PROTEIN LOCALIZATION PROTEIN 4 HOMOLOG"/>
    <property type="match status" value="1"/>
</dbReference>
<dbReference type="InterPro" id="IPR037518">
    <property type="entry name" value="MPN"/>
</dbReference>
<dbReference type="SUPFAM" id="SSF54236">
    <property type="entry name" value="Ubiquitin-like"/>
    <property type="match status" value="1"/>
</dbReference>
<dbReference type="InterPro" id="IPR016563">
    <property type="entry name" value="Npl4"/>
</dbReference>
<dbReference type="FunFam" id="3.10.20.90:FF:000084">
    <property type="entry name" value="nuclear protein localization protein 4 homolog"/>
    <property type="match status" value="1"/>
</dbReference>
<comment type="similarity">
    <text evidence="1">Belongs to the NPL4 family.</text>
</comment>
<dbReference type="InterPro" id="IPR007717">
    <property type="entry name" value="NPL4_C"/>
</dbReference>
<dbReference type="Gene3D" id="3.40.140.10">
    <property type="entry name" value="Cytidine Deaminase, domain 2"/>
    <property type="match status" value="1"/>
</dbReference>
<dbReference type="Pfam" id="PF11543">
    <property type="entry name" value="UN_NPL4"/>
    <property type="match status" value="1"/>
</dbReference>
<feature type="region of interest" description="Disordered" evidence="8">
    <location>
        <begin position="719"/>
        <end position="738"/>
    </location>
</feature>
<dbReference type="InParanoid" id="A0A6I8S174"/>
<dbReference type="GO" id="GO:0008270">
    <property type="term" value="F:zinc ion binding"/>
    <property type="evidence" value="ECO:0007669"/>
    <property type="project" value="UniProtKB-KW"/>
</dbReference>
<evidence type="ECO:0000256" key="1">
    <source>
        <dbReference type="ARBA" id="ARBA00011025"/>
    </source>
</evidence>
<sequence>MSESITIRIQSPDGVKRINASKRESAATFLKKVAKEFGFRNNGFSVYVNRNRTGEISATQNKSLHFLKIKHGDMLFLFPSSSAGLAGPSSDVMDTSATVSGSRSPQVVEDEIDQYLSKQDGKIYRNRDPQLCRHGPLGKCVHCVPLEPFDEDYLNHLDPPVKHMSFHANIRKLTGGADKGKFVALENISCKIKSGCEGHPPWPEGICTKCQPSAITLNRQKYRHVDNIMFENHTIADRFLDFWRKTGNQRIGYLYGRYTEHKDIPLGLRAEVAAIYEPPQIGTQNSLQLLDDPKAKVVDEIAAKLGLRKVGWIFTDLVSEDTRKGTVRYSRNKDTYFLSAEECITSGFFQNKHPNLCRLSPDGHFGSKFVTVVATGGPDNQVHFEGYQVSNQCMALVRDECLLPCRDAPELGYAKESSSEQYVPDVFYKDIDKFGNEITQLARPLPVEYLIIDITATFPKDPVYTFSTSSNLFSIENRDALGETQDFHSLATYLSQNLSSVFLEIISDFHLLLFLVTNDVMPLQESIGLLLDAVRTRNEELAQTWKKSEQWATIEQLCSTVGHQPSELHDYGAIGGASHAASSSMWSCVHCTFMNQADFIMERTLLCLMLLVPLMLAVKQRREPSEWDYRSEAEKVNMRGCANLTTVLDNWKFAIMTQFRNLLLYDHHTVLPDYGRIKSLSEALDDLYKEFNALKERLGELSTKFEGVEAFVDEMNAGRQMAPPKPVPTAAKPSRQPNVETLVLGPGILNNQRKFRRPKAPVNKS</sequence>
<dbReference type="Ensembl" id="ENSXETT00000090773">
    <property type="protein sequence ID" value="ENSXETP00000088666"/>
    <property type="gene ID" value="ENSXETG00000015038"/>
</dbReference>
<dbReference type="InterPro" id="IPR007716">
    <property type="entry name" value="NPL4_Zn-bd_put"/>
</dbReference>